<organism evidence="2 3">
    <name type="scientific">Chryseobacterium tructae</name>
    <dbReference type="NCBI Taxonomy" id="1037380"/>
    <lineage>
        <taxon>Bacteria</taxon>
        <taxon>Pseudomonadati</taxon>
        <taxon>Bacteroidota</taxon>
        <taxon>Flavobacteriia</taxon>
        <taxon>Flavobacteriales</taxon>
        <taxon>Weeksellaceae</taxon>
        <taxon>Chryseobacterium group</taxon>
        <taxon>Chryseobacterium</taxon>
    </lineage>
</organism>
<name>A0ABV7XYI6_9FLAO</name>
<evidence type="ECO:0000259" key="1">
    <source>
        <dbReference type="Pfam" id="PF14096"/>
    </source>
</evidence>
<reference evidence="3" key="1">
    <citation type="journal article" date="2019" name="Int. J. Syst. Evol. Microbiol.">
        <title>The Global Catalogue of Microorganisms (GCM) 10K type strain sequencing project: providing services to taxonomists for standard genome sequencing and annotation.</title>
        <authorList>
            <consortium name="The Broad Institute Genomics Platform"/>
            <consortium name="The Broad Institute Genome Sequencing Center for Infectious Disease"/>
            <person name="Wu L."/>
            <person name="Ma J."/>
        </authorList>
    </citation>
    <scope>NUCLEOTIDE SEQUENCE [LARGE SCALE GENOMIC DNA]</scope>
    <source>
        <strain evidence="3">CECT 7798</strain>
    </source>
</reference>
<dbReference type="InterPro" id="IPR025369">
    <property type="entry name" value="DUF4274"/>
</dbReference>
<comment type="caution">
    <text evidence="2">The sequence shown here is derived from an EMBL/GenBank/DDBJ whole genome shotgun (WGS) entry which is preliminary data.</text>
</comment>
<gene>
    <name evidence="2" type="ORF">ACFONJ_16455</name>
</gene>
<protein>
    <submittedName>
        <fullName evidence="2">DUF4274 domain-containing protein</fullName>
    </submittedName>
</protein>
<dbReference type="RefSeq" id="WP_290298789.1">
    <property type="nucleotide sequence ID" value="NZ_JAUFQR010000001.1"/>
</dbReference>
<dbReference type="Pfam" id="PF14096">
    <property type="entry name" value="DUF4274"/>
    <property type="match status" value="1"/>
</dbReference>
<accession>A0ABV7XYI6</accession>
<evidence type="ECO:0000313" key="2">
    <source>
        <dbReference type="EMBL" id="MFC3757572.1"/>
    </source>
</evidence>
<proteinExistence type="predicted"/>
<keyword evidence="3" id="KW-1185">Reference proteome</keyword>
<dbReference type="EMBL" id="JBHRYO010000002">
    <property type="protein sequence ID" value="MFC3757572.1"/>
    <property type="molecule type" value="Genomic_DNA"/>
</dbReference>
<evidence type="ECO:0000313" key="3">
    <source>
        <dbReference type="Proteomes" id="UP001595735"/>
    </source>
</evidence>
<feature type="domain" description="DUF4274" evidence="1">
    <location>
        <begin position="35"/>
        <end position="108"/>
    </location>
</feature>
<sequence>MINLTSEQQNFINNNFHEGILQDELDESKFKQLKTPEELHYLATQHNWDNGMKVLQWIAESPACSEATALELFWLAQPQDFQQYTFDKTLKNESQNEVFTLLKILLKNYPNHFYQKTAIKFDPTSFCDSEFIIPDWIFQKTKGEESYIYYEEDDLEVWFDREWKNNIRWAKSTIELFNIAYFMKEPEHAALILQNRLCDKGTAVLVFWRLYTECSLYSCTNTMLQAIINKVENNHYPEILSYNPQTDEKVDYKNKKTVWEIPKTFRMPV</sequence>
<dbReference type="Proteomes" id="UP001595735">
    <property type="component" value="Unassembled WGS sequence"/>
</dbReference>